<protein>
    <submittedName>
        <fullName evidence="9">SPASM domain-containing protein</fullName>
    </submittedName>
</protein>
<keyword evidence="6" id="KW-0408">Iron</keyword>
<evidence type="ECO:0000313" key="10">
    <source>
        <dbReference type="Proteomes" id="UP000602260"/>
    </source>
</evidence>
<dbReference type="PANTHER" id="PTHR11228:SF7">
    <property type="entry name" value="PQQA PEPTIDE CYCLASE"/>
    <property type="match status" value="1"/>
</dbReference>
<keyword evidence="7" id="KW-0411">Iron-sulfur</keyword>
<dbReference type="InterPro" id="IPR050377">
    <property type="entry name" value="Radical_SAM_PqqE_MftC-like"/>
</dbReference>
<dbReference type="CDD" id="cd21122">
    <property type="entry name" value="SPASM_rSAM"/>
    <property type="match status" value="1"/>
</dbReference>
<feature type="domain" description="Radical SAM core" evidence="8">
    <location>
        <begin position="1"/>
        <end position="200"/>
    </location>
</feature>
<dbReference type="AlphaFoldDB" id="A0A8J6IY39"/>
<dbReference type="RefSeq" id="WP_186877430.1">
    <property type="nucleotide sequence ID" value="NZ_JACOPN010000001.1"/>
</dbReference>
<keyword evidence="10" id="KW-1185">Reference proteome</keyword>
<dbReference type="InterPro" id="IPR007197">
    <property type="entry name" value="rSAM"/>
</dbReference>
<evidence type="ECO:0000313" key="9">
    <source>
        <dbReference type="EMBL" id="MBC5715913.1"/>
    </source>
</evidence>
<dbReference type="CDD" id="cd01335">
    <property type="entry name" value="Radical_SAM"/>
    <property type="match status" value="1"/>
</dbReference>
<dbReference type="SFLD" id="SFLDG01067">
    <property type="entry name" value="SPASM/twitch_domain_containing"/>
    <property type="match status" value="1"/>
</dbReference>
<keyword evidence="5" id="KW-0560">Oxidoreductase</keyword>
<dbReference type="Gene3D" id="3.20.20.70">
    <property type="entry name" value="Aldolase class I"/>
    <property type="match status" value="1"/>
</dbReference>
<dbReference type="Proteomes" id="UP000602260">
    <property type="component" value="Unassembled WGS sequence"/>
</dbReference>
<dbReference type="Pfam" id="PF04055">
    <property type="entry name" value="Radical_SAM"/>
    <property type="match status" value="1"/>
</dbReference>
<dbReference type="GO" id="GO:0016491">
    <property type="term" value="F:oxidoreductase activity"/>
    <property type="evidence" value="ECO:0007669"/>
    <property type="project" value="UniProtKB-KW"/>
</dbReference>
<comment type="caution">
    <text evidence="9">The sequence shown here is derived from an EMBL/GenBank/DDBJ whole genome shotgun (WGS) entry which is preliminary data.</text>
</comment>
<proteinExistence type="predicted"/>
<accession>A0A8J6IY39</accession>
<dbReference type="EMBL" id="JACOPN010000001">
    <property type="protein sequence ID" value="MBC5715913.1"/>
    <property type="molecule type" value="Genomic_DNA"/>
</dbReference>
<keyword evidence="4" id="KW-0479">Metal-binding</keyword>
<dbReference type="InterPro" id="IPR000385">
    <property type="entry name" value="MoaA_NifB_PqqE_Fe-S-bd_CS"/>
</dbReference>
<evidence type="ECO:0000259" key="8">
    <source>
        <dbReference type="PROSITE" id="PS51918"/>
    </source>
</evidence>
<keyword evidence="3" id="KW-0949">S-adenosyl-L-methionine</keyword>
<evidence type="ECO:0000256" key="1">
    <source>
        <dbReference type="ARBA" id="ARBA00001966"/>
    </source>
</evidence>
<evidence type="ECO:0000256" key="4">
    <source>
        <dbReference type="ARBA" id="ARBA00022723"/>
    </source>
</evidence>
<name>A0A8J6IY39_9FIRM</name>
<evidence type="ECO:0000256" key="2">
    <source>
        <dbReference type="ARBA" id="ARBA00022485"/>
    </source>
</evidence>
<evidence type="ECO:0000256" key="3">
    <source>
        <dbReference type="ARBA" id="ARBA00022691"/>
    </source>
</evidence>
<dbReference type="InterPro" id="IPR013785">
    <property type="entry name" value="Aldolase_TIM"/>
</dbReference>
<dbReference type="SFLD" id="SFLDS00029">
    <property type="entry name" value="Radical_SAM"/>
    <property type="match status" value="1"/>
</dbReference>
<dbReference type="PROSITE" id="PS01305">
    <property type="entry name" value="MOAA_NIFB_PQQE"/>
    <property type="match status" value="1"/>
</dbReference>
<dbReference type="InterPro" id="IPR058240">
    <property type="entry name" value="rSAM_sf"/>
</dbReference>
<dbReference type="GO" id="GO:0046872">
    <property type="term" value="F:metal ion binding"/>
    <property type="evidence" value="ECO:0007669"/>
    <property type="project" value="UniProtKB-KW"/>
</dbReference>
<dbReference type="PROSITE" id="PS51918">
    <property type="entry name" value="RADICAL_SAM"/>
    <property type="match status" value="1"/>
</dbReference>
<sequence length="285" mass="32183">MYQLKKVYLEITNVCNLRCDFCPGTRRPQGFLSPEDFSVLAQKLRPHTEYLYLHLMGEPLLHPQLPRLLDLAAGLGFQVNLTTNGTLLPQRAGLLCQSPAVRKVSISLHSFEGNEGQGQLLPYLDSCIAFARRAAQAGKRCALRLWNLDGEHTQGANFCNEQILRRLEEAFPRPWKEGWQGTTLAPQVYLEWGERFEWPDLNADDQGQSGFCQGLRDHIGVLWDGTVVPCCLDHEGDIPLGSLYESSLEDILSSPRARAIYNGFSQGQAAEELCRRCGYRRRFSK</sequence>
<dbReference type="GO" id="GO:0051539">
    <property type="term" value="F:4 iron, 4 sulfur cluster binding"/>
    <property type="evidence" value="ECO:0007669"/>
    <property type="project" value="UniProtKB-KW"/>
</dbReference>
<organism evidence="9 10">
    <name type="scientific">Flintibacter faecis</name>
    <dbReference type="NCBI Taxonomy" id="2763047"/>
    <lineage>
        <taxon>Bacteria</taxon>
        <taxon>Bacillati</taxon>
        <taxon>Bacillota</taxon>
        <taxon>Clostridia</taxon>
        <taxon>Eubacteriales</taxon>
        <taxon>Flintibacter</taxon>
    </lineage>
</organism>
<evidence type="ECO:0000256" key="6">
    <source>
        <dbReference type="ARBA" id="ARBA00023004"/>
    </source>
</evidence>
<evidence type="ECO:0000256" key="5">
    <source>
        <dbReference type="ARBA" id="ARBA00023002"/>
    </source>
</evidence>
<keyword evidence="2" id="KW-0004">4Fe-4S</keyword>
<dbReference type="InterPro" id="IPR023885">
    <property type="entry name" value="4Fe4S-binding_SPASM_dom"/>
</dbReference>
<dbReference type="PANTHER" id="PTHR11228">
    <property type="entry name" value="RADICAL SAM DOMAIN PROTEIN"/>
    <property type="match status" value="1"/>
</dbReference>
<reference evidence="9" key="1">
    <citation type="submission" date="2020-08" db="EMBL/GenBank/DDBJ databases">
        <title>Genome public.</title>
        <authorList>
            <person name="Liu C."/>
            <person name="Sun Q."/>
        </authorList>
    </citation>
    <scope>NUCLEOTIDE SEQUENCE</scope>
    <source>
        <strain evidence="9">BX5</strain>
    </source>
</reference>
<comment type="cofactor">
    <cofactor evidence="1">
        <name>[4Fe-4S] cluster</name>
        <dbReference type="ChEBI" id="CHEBI:49883"/>
    </cofactor>
</comment>
<dbReference type="Pfam" id="PF13186">
    <property type="entry name" value="SPASM"/>
    <property type="match status" value="1"/>
</dbReference>
<dbReference type="SUPFAM" id="SSF102114">
    <property type="entry name" value="Radical SAM enzymes"/>
    <property type="match status" value="1"/>
</dbReference>
<evidence type="ECO:0000256" key="7">
    <source>
        <dbReference type="ARBA" id="ARBA00023014"/>
    </source>
</evidence>
<gene>
    <name evidence="9" type="ORF">H8S55_00990</name>
</gene>